<keyword evidence="2" id="KW-0812">Transmembrane</keyword>
<dbReference type="AlphaFoldDB" id="T1ENV0"/>
<evidence type="ECO:0000259" key="3">
    <source>
        <dbReference type="PROSITE" id="PS51004"/>
    </source>
</evidence>
<proteinExistence type="predicted"/>
<dbReference type="InterPro" id="IPR027231">
    <property type="entry name" value="Semaphorin"/>
</dbReference>
<evidence type="ECO:0000313" key="4">
    <source>
        <dbReference type="EMBL" id="ESO12714.1"/>
    </source>
</evidence>
<sequence>MAIAYCPKEKNRENDQTLNFIKSHPLMDHAVPAYGGRPIFIHTGFELTLTCIAVDWQTQAANHRFYDILYIGTEDHYTSKFCFITKTAWRWKVDASRLAWQAKSLDLMRKVSIRDRKWFGGYLVVVSGHLLVVSGHPVVVSGHHVVFSICFAVGNDFPVSVLSYGFHCLFYLCYGKF</sequence>
<accession>T1ENV0</accession>
<dbReference type="PROSITE" id="PS51004">
    <property type="entry name" value="SEMA"/>
    <property type="match status" value="1"/>
</dbReference>
<dbReference type="InterPro" id="IPR001627">
    <property type="entry name" value="Semap_dom"/>
</dbReference>
<dbReference type="EMBL" id="AMQM01000218">
    <property type="status" value="NOT_ANNOTATED_CDS"/>
    <property type="molecule type" value="Genomic_DNA"/>
</dbReference>
<keyword evidence="2" id="KW-1133">Transmembrane helix</keyword>
<organism evidence="5 6">
    <name type="scientific">Helobdella robusta</name>
    <name type="common">Californian leech</name>
    <dbReference type="NCBI Taxonomy" id="6412"/>
    <lineage>
        <taxon>Eukaryota</taxon>
        <taxon>Metazoa</taxon>
        <taxon>Spiralia</taxon>
        <taxon>Lophotrochozoa</taxon>
        <taxon>Annelida</taxon>
        <taxon>Clitellata</taxon>
        <taxon>Hirudinea</taxon>
        <taxon>Rhynchobdellida</taxon>
        <taxon>Glossiphoniidae</taxon>
        <taxon>Helobdella</taxon>
    </lineage>
</organism>
<dbReference type="Pfam" id="PF01403">
    <property type="entry name" value="Sema"/>
    <property type="match status" value="1"/>
</dbReference>
<evidence type="ECO:0000256" key="2">
    <source>
        <dbReference type="SAM" id="Phobius"/>
    </source>
</evidence>
<feature type="transmembrane region" description="Helical" evidence="2">
    <location>
        <begin position="145"/>
        <end position="174"/>
    </location>
</feature>
<dbReference type="KEGG" id="hro:HELRODRAFT_159301"/>
<dbReference type="CTD" id="20198250"/>
<dbReference type="STRING" id="6412.T1ENV0"/>
<dbReference type="InterPro" id="IPR015943">
    <property type="entry name" value="WD40/YVTN_repeat-like_dom_sf"/>
</dbReference>
<gene>
    <name evidence="5" type="primary">20198250</name>
    <name evidence="4" type="ORF">HELRODRAFT_159301</name>
</gene>
<dbReference type="InterPro" id="IPR036352">
    <property type="entry name" value="Semap_dom_sf"/>
</dbReference>
<dbReference type="InParanoid" id="T1ENV0"/>
<evidence type="ECO:0000313" key="6">
    <source>
        <dbReference type="Proteomes" id="UP000015101"/>
    </source>
</evidence>
<dbReference type="PANTHER" id="PTHR11036:SF127">
    <property type="entry name" value="SEMAPHORIN-1A"/>
    <property type="match status" value="1"/>
</dbReference>
<keyword evidence="6" id="KW-1185">Reference proteome</keyword>
<feature type="transmembrane region" description="Helical" evidence="2">
    <location>
        <begin position="118"/>
        <end position="139"/>
    </location>
</feature>
<dbReference type="EMBL" id="KB095811">
    <property type="protein sequence ID" value="ESO12714.1"/>
    <property type="molecule type" value="Genomic_DNA"/>
</dbReference>
<dbReference type="SUPFAM" id="SSF101912">
    <property type="entry name" value="Sema domain"/>
    <property type="match status" value="1"/>
</dbReference>
<dbReference type="EnsemblMetazoa" id="HelroT159301">
    <property type="protein sequence ID" value="HelroP159301"/>
    <property type="gene ID" value="HelroG159301"/>
</dbReference>
<feature type="domain" description="Sema" evidence="3">
    <location>
        <begin position="1"/>
        <end position="135"/>
    </location>
</feature>
<dbReference type="RefSeq" id="XP_009009434.1">
    <property type="nucleotide sequence ID" value="XM_009011186.1"/>
</dbReference>
<reference evidence="5" key="3">
    <citation type="submission" date="2015-06" db="UniProtKB">
        <authorList>
            <consortium name="EnsemblMetazoa"/>
        </authorList>
    </citation>
    <scope>IDENTIFICATION</scope>
</reference>
<comment type="caution">
    <text evidence="1">Lacks conserved residue(s) required for the propagation of feature annotation.</text>
</comment>
<protein>
    <recommendedName>
        <fullName evidence="3">Sema domain-containing protein</fullName>
    </recommendedName>
</protein>
<dbReference type="GeneID" id="20198250"/>
<dbReference type="PANTHER" id="PTHR11036">
    <property type="entry name" value="SEMAPHORIN"/>
    <property type="match status" value="1"/>
</dbReference>
<name>T1ENV0_HELRO</name>
<dbReference type="eggNOG" id="KOG3611">
    <property type="taxonomic scope" value="Eukaryota"/>
</dbReference>
<evidence type="ECO:0000256" key="1">
    <source>
        <dbReference type="PROSITE-ProRule" id="PRU00352"/>
    </source>
</evidence>
<evidence type="ECO:0000313" key="5">
    <source>
        <dbReference type="EnsemblMetazoa" id="HelroP159301"/>
    </source>
</evidence>
<dbReference type="Proteomes" id="UP000015101">
    <property type="component" value="Unassembled WGS sequence"/>
</dbReference>
<reference evidence="6" key="1">
    <citation type="submission" date="2012-12" db="EMBL/GenBank/DDBJ databases">
        <authorList>
            <person name="Hellsten U."/>
            <person name="Grimwood J."/>
            <person name="Chapman J.A."/>
            <person name="Shapiro H."/>
            <person name="Aerts A."/>
            <person name="Otillar R.P."/>
            <person name="Terry A.Y."/>
            <person name="Boore J.L."/>
            <person name="Simakov O."/>
            <person name="Marletaz F."/>
            <person name="Cho S.-J."/>
            <person name="Edsinger-Gonzales E."/>
            <person name="Havlak P."/>
            <person name="Kuo D.-H."/>
            <person name="Larsson T."/>
            <person name="Lv J."/>
            <person name="Arendt D."/>
            <person name="Savage R."/>
            <person name="Osoegawa K."/>
            <person name="de Jong P."/>
            <person name="Lindberg D.R."/>
            <person name="Seaver E.C."/>
            <person name="Weisblat D.A."/>
            <person name="Putnam N.H."/>
            <person name="Grigoriev I.V."/>
            <person name="Rokhsar D.S."/>
        </authorList>
    </citation>
    <scope>NUCLEOTIDE SEQUENCE</scope>
</reference>
<dbReference type="Gene3D" id="2.130.10.10">
    <property type="entry name" value="YVTN repeat-like/Quinoprotein amine dehydrogenase"/>
    <property type="match status" value="1"/>
</dbReference>
<dbReference type="OrthoDB" id="9988752at2759"/>
<keyword evidence="2" id="KW-0472">Membrane</keyword>
<dbReference type="HOGENOM" id="CLU_1519499_0_0_1"/>
<reference evidence="4 6" key="2">
    <citation type="journal article" date="2013" name="Nature">
        <title>Insights into bilaterian evolution from three spiralian genomes.</title>
        <authorList>
            <person name="Simakov O."/>
            <person name="Marletaz F."/>
            <person name="Cho S.J."/>
            <person name="Edsinger-Gonzales E."/>
            <person name="Havlak P."/>
            <person name="Hellsten U."/>
            <person name="Kuo D.H."/>
            <person name="Larsson T."/>
            <person name="Lv J."/>
            <person name="Arendt D."/>
            <person name="Savage R."/>
            <person name="Osoegawa K."/>
            <person name="de Jong P."/>
            <person name="Grimwood J."/>
            <person name="Chapman J.A."/>
            <person name="Shapiro H."/>
            <person name="Aerts A."/>
            <person name="Otillar R.P."/>
            <person name="Terry A.Y."/>
            <person name="Boore J.L."/>
            <person name="Grigoriev I.V."/>
            <person name="Lindberg D.R."/>
            <person name="Seaver E.C."/>
            <person name="Weisblat D.A."/>
            <person name="Putnam N.H."/>
            <person name="Rokhsar D.S."/>
        </authorList>
    </citation>
    <scope>NUCLEOTIDE SEQUENCE</scope>
</reference>
<dbReference type="GO" id="GO:0030215">
    <property type="term" value="F:semaphorin receptor binding"/>
    <property type="evidence" value="ECO:0007669"/>
    <property type="project" value="InterPro"/>
</dbReference>